<dbReference type="Pfam" id="PF16795">
    <property type="entry name" value="Phage_integr_3"/>
    <property type="match status" value="1"/>
</dbReference>
<dbReference type="Gene3D" id="1.10.443.10">
    <property type="entry name" value="Intergrase catalytic core"/>
    <property type="match status" value="1"/>
</dbReference>
<dbReference type="GO" id="GO:0006310">
    <property type="term" value="P:DNA recombination"/>
    <property type="evidence" value="ECO:0007669"/>
    <property type="project" value="InterPro"/>
</dbReference>
<sequence length="149" mass="17970">MTGLRPAETLESFNLLPIREPKKEYLSKDRKVLEHFRFPSISLRRTKKTFISIMNEDILNLVEEHGDEVLNYDKVRLTFERNHQKFYMSYCRKIFATFLRNEGVETELIDLLQGRIANSIFVRHYYRPDMSKFDEIREKLTRLHDLLVN</sequence>
<organism evidence="2 3">
    <name type="scientific">Candidatus Nitrosocosmicus oleophilus</name>
    <dbReference type="NCBI Taxonomy" id="1353260"/>
    <lineage>
        <taxon>Archaea</taxon>
        <taxon>Nitrososphaerota</taxon>
        <taxon>Nitrososphaeria</taxon>
        <taxon>Nitrososphaerales</taxon>
        <taxon>Nitrososphaeraceae</taxon>
        <taxon>Candidatus Nitrosocosmicus</taxon>
    </lineage>
</organism>
<dbReference type="InterPro" id="IPR031857">
    <property type="entry name" value="Integrase_SSV1_C"/>
</dbReference>
<keyword evidence="3" id="KW-1185">Reference proteome</keyword>
<dbReference type="KEGG" id="taa:NMY3_03062"/>
<reference evidence="3" key="1">
    <citation type="submission" date="2015-10" db="EMBL/GenBank/DDBJ databases">
        <title>Niche specialization of a soil ammonia-oxidizing archaeon, Candidatus Nitrosocosmicus oleophilus.</title>
        <authorList>
            <person name="Jung M.-Y."/>
            <person name="Rhee S.-K."/>
        </authorList>
    </citation>
    <scope>NUCLEOTIDE SEQUENCE [LARGE SCALE GENOMIC DNA]</scope>
    <source>
        <strain evidence="3">MY3</strain>
    </source>
</reference>
<evidence type="ECO:0000313" key="2">
    <source>
        <dbReference type="EMBL" id="ALI37249.1"/>
    </source>
</evidence>
<name>A0A654M453_9ARCH</name>
<accession>A0A654M453</accession>
<dbReference type="Proteomes" id="UP000058925">
    <property type="component" value="Chromosome"/>
</dbReference>
<dbReference type="GO" id="GO:0015074">
    <property type="term" value="P:DNA integration"/>
    <property type="evidence" value="ECO:0007669"/>
    <property type="project" value="InterPro"/>
</dbReference>
<evidence type="ECO:0000313" key="3">
    <source>
        <dbReference type="Proteomes" id="UP000058925"/>
    </source>
</evidence>
<dbReference type="GO" id="GO:0003677">
    <property type="term" value="F:DNA binding"/>
    <property type="evidence" value="ECO:0007669"/>
    <property type="project" value="InterPro"/>
</dbReference>
<protein>
    <recommendedName>
        <fullName evidence="1">Integrase SSV1 C-terminal domain-containing protein</fullName>
    </recommendedName>
</protein>
<dbReference type="InterPro" id="IPR013762">
    <property type="entry name" value="Integrase-like_cat_sf"/>
</dbReference>
<evidence type="ECO:0000259" key="1">
    <source>
        <dbReference type="Pfam" id="PF16795"/>
    </source>
</evidence>
<dbReference type="EMBL" id="CP012850">
    <property type="protein sequence ID" value="ALI37249.1"/>
    <property type="molecule type" value="Genomic_DNA"/>
</dbReference>
<feature type="domain" description="Integrase SSV1 C-terminal" evidence="1">
    <location>
        <begin position="44"/>
        <end position="126"/>
    </location>
</feature>
<gene>
    <name evidence="2" type="ORF">NMY3_03062</name>
</gene>
<dbReference type="AlphaFoldDB" id="A0A654M453"/>
<proteinExistence type="predicted"/>